<sequence>MHAQDALWDVALDQHGFVTLSDARRLGISKDAVTMLARRGKIERVATAVYRFPKFPAGPNAPYMQAVLWTGDPRACLSHDTALAAYEVCDINPGRVQLTVARNRRIRRSGGGLYTVHHEDLADDEIGWWNEIPTVTLITAIRQCIDSGVPTYLLRQALERGSDAGRLPSADEHLLASRLEERA</sequence>
<accession>A0ABW4V7Z7</accession>
<reference evidence="3" key="1">
    <citation type="journal article" date="2019" name="Int. J. Syst. Evol. Microbiol.">
        <title>The Global Catalogue of Microorganisms (GCM) 10K type strain sequencing project: providing services to taxonomists for standard genome sequencing and annotation.</title>
        <authorList>
            <consortium name="The Broad Institute Genomics Platform"/>
            <consortium name="The Broad Institute Genome Sequencing Center for Infectious Disease"/>
            <person name="Wu L."/>
            <person name="Ma J."/>
        </authorList>
    </citation>
    <scope>NUCLEOTIDE SEQUENCE [LARGE SCALE GENOMIC DNA]</scope>
    <source>
        <strain evidence="3">CCM 7043</strain>
    </source>
</reference>
<protein>
    <submittedName>
        <fullName evidence="2">Type IV toxin-antitoxin system AbiEi family antitoxin domain-containing protein</fullName>
    </submittedName>
</protein>
<proteinExistence type="predicted"/>
<comment type="caution">
    <text evidence="2">The sequence shown here is derived from an EMBL/GenBank/DDBJ whole genome shotgun (WGS) entry which is preliminary data.</text>
</comment>
<evidence type="ECO:0000313" key="3">
    <source>
        <dbReference type="Proteomes" id="UP001597338"/>
    </source>
</evidence>
<dbReference type="InterPro" id="IPR025159">
    <property type="entry name" value="AbiEi_N"/>
</dbReference>
<organism evidence="2 3">
    <name type="scientific">Promicromonospora aerolata</name>
    <dbReference type="NCBI Taxonomy" id="195749"/>
    <lineage>
        <taxon>Bacteria</taxon>
        <taxon>Bacillati</taxon>
        <taxon>Actinomycetota</taxon>
        <taxon>Actinomycetes</taxon>
        <taxon>Micrococcales</taxon>
        <taxon>Promicromonosporaceae</taxon>
        <taxon>Promicromonospora</taxon>
    </lineage>
</organism>
<feature type="domain" description="AbiEi antitoxin N-terminal" evidence="1">
    <location>
        <begin position="9"/>
        <end position="53"/>
    </location>
</feature>
<dbReference type="RefSeq" id="WP_377197818.1">
    <property type="nucleotide sequence ID" value="NZ_JBHUHF010000001.1"/>
</dbReference>
<name>A0ABW4V7Z7_9MICO</name>
<dbReference type="Proteomes" id="UP001597338">
    <property type="component" value="Unassembled WGS sequence"/>
</dbReference>
<evidence type="ECO:0000313" key="2">
    <source>
        <dbReference type="EMBL" id="MFD2025948.1"/>
    </source>
</evidence>
<evidence type="ECO:0000259" key="1">
    <source>
        <dbReference type="Pfam" id="PF13338"/>
    </source>
</evidence>
<gene>
    <name evidence="2" type="ORF">ACFSL2_10545</name>
</gene>
<dbReference type="EMBL" id="JBHUHF010000001">
    <property type="protein sequence ID" value="MFD2025948.1"/>
    <property type="molecule type" value="Genomic_DNA"/>
</dbReference>
<keyword evidence="3" id="KW-1185">Reference proteome</keyword>
<dbReference type="Pfam" id="PF13338">
    <property type="entry name" value="AbiEi_4"/>
    <property type="match status" value="1"/>
</dbReference>